<name>A0A9E8K2B5_9CAUD</name>
<sequence>MPILRVRNIGSKGVITDLPSFELPPEGWTNARNLRFVANRVEKVGGYFPVLTEGMPTDPPLAILYRNNTSNQMFGTKDSLYMVSGRQHINVSKKIDPSGTEDPSNIFQYSASPDSTWYYTTLSNAVVMNTPRDVPQGFVPNESRFKDLPGWGYPTGPTGSLVDWRCGRLRAYRNYLIALDMTEGGINLPQRVRWSNVAFVNQLPPDWIENDEAKDGGFNDLTDANGRIVDGIPLRDSFVIYTDKETYLMEYVGGLLIFQFKKLFSDAGILAPECAVEFEGKHFVITQDDIFVHNGSTRQPIASARTKKFLIDEISSTNPLATKVFAYTPAKEIWVTYVGNGQTDPTNPDLSWTCNKCAVWNWEWDTWTFFDIPPSFDINMAPPPDLTTPEWEDMSDPEDYWDSAKWQSYQWSSLGKDFVKNVPYIASADKCLYTLDIGKEQLRYVQSTNTINKQPVIAELLRTHLDMDELVENIRMCKFIKTITPQFRGTGQINCYIGGSDNPTEEPTWDNYQVFDIETDIKIDGYSNNRYPAIRFVDFSDGDWSFQGYDIDFVVEGNR</sequence>
<gene>
    <name evidence="1" type="ORF">APT65_00019</name>
</gene>
<evidence type="ECO:0000313" key="2">
    <source>
        <dbReference type="Proteomes" id="UP001163735"/>
    </source>
</evidence>
<dbReference type="EMBL" id="OP491958">
    <property type="protein sequence ID" value="UZV39634.1"/>
    <property type="molecule type" value="Genomic_DNA"/>
</dbReference>
<reference evidence="1" key="1">
    <citation type="submission" date="2022-09" db="EMBL/GenBank/DDBJ databases">
        <authorList>
            <person name="Cebeci A."/>
            <person name="Ture M."/>
            <person name="Alemdag M."/>
            <person name="Altinok I."/>
        </authorList>
    </citation>
    <scope>NUCLEOTIDE SEQUENCE</scope>
</reference>
<keyword evidence="2" id="KW-1185">Reference proteome</keyword>
<evidence type="ECO:0000313" key="1">
    <source>
        <dbReference type="EMBL" id="UZV39634.1"/>
    </source>
</evidence>
<proteinExistence type="predicted"/>
<protein>
    <submittedName>
        <fullName evidence="1">Particle protein</fullName>
    </submittedName>
</protein>
<accession>A0A9E8K2B5</accession>
<organism evidence="1 2">
    <name type="scientific">Aeromonas phage APT65</name>
    <dbReference type="NCBI Taxonomy" id="2982914"/>
    <lineage>
        <taxon>Viruses</taxon>
        <taxon>Duplodnaviria</taxon>
        <taxon>Heunggongvirae</taxon>
        <taxon>Uroviricota</taxon>
        <taxon>Caudoviricetes</taxon>
        <taxon>Aquaneticvirus</taxon>
        <taxon>Aquaneticvirus ApT65</taxon>
    </lineage>
</organism>
<dbReference type="Proteomes" id="UP001163735">
    <property type="component" value="Segment"/>
</dbReference>